<gene>
    <name evidence="3" type="ORF">KDL28_35475</name>
</gene>
<evidence type="ECO:0000313" key="4">
    <source>
        <dbReference type="Proteomes" id="UP001165283"/>
    </source>
</evidence>
<sequence>MGSEHGTAATDVAVLLRRWVDGGLITAEQAERIRAAEGLDGTDGATDTDGIDDTHDTHDTHGADGIGEPTAPPRSDPGPQPQRGSLVAEGLGYVGGALVLVAAVVISGTFWDVLGPAGRLGLVLVAAALLLGVGAAAPAGRPGSATGSDTGGADDSGRRLRAVSWLLGEVAAAGALGLLAGEVIGLPDGWTPLVAAGGAAALAALLWARSATPAQHAGFVVAAVITAGCAAALLPDGDEHAVGIAVWGAGVVWLLLGWGAVVGDRVSADVCGGAAAGVGALLTVDTTAGSALAVLTAAVLVVAGVLARDLVLLGVGSVVTLVTVPLVMGRWFPDVLSAALALLVAGALLVLVGLRTARRRTGRPGGPSGPATAAPRTAIGAAAAVALAVLVAVLVVGLA</sequence>
<comment type="caution">
    <text evidence="3">The sequence shown here is derived from an EMBL/GenBank/DDBJ whole genome shotgun (WGS) entry which is preliminary data.</text>
</comment>
<keyword evidence="2" id="KW-1133">Transmembrane helix</keyword>
<keyword evidence="2" id="KW-0472">Membrane</keyword>
<feature type="transmembrane region" description="Helical" evidence="2">
    <location>
        <begin position="160"/>
        <end position="184"/>
    </location>
</feature>
<dbReference type="EMBL" id="JAGSOV010000082">
    <property type="protein sequence ID" value="MCO1660374.1"/>
    <property type="molecule type" value="Genomic_DNA"/>
</dbReference>
<proteinExistence type="predicted"/>
<feature type="transmembrane region" description="Helical" evidence="2">
    <location>
        <begin position="117"/>
        <end position="139"/>
    </location>
</feature>
<feature type="transmembrane region" description="Helical" evidence="2">
    <location>
        <begin position="290"/>
        <end position="307"/>
    </location>
</feature>
<evidence type="ECO:0000256" key="2">
    <source>
        <dbReference type="SAM" id="Phobius"/>
    </source>
</evidence>
<feature type="transmembrane region" description="Helical" evidence="2">
    <location>
        <begin position="312"/>
        <end position="332"/>
    </location>
</feature>
<reference evidence="3" key="1">
    <citation type="submission" date="2021-04" db="EMBL/GenBank/DDBJ databases">
        <title>Pseudonocardia sp. nov., isolated from sandy soil of mangrove forest.</title>
        <authorList>
            <person name="Zan Z."/>
            <person name="Huang R."/>
            <person name="Liu W."/>
        </authorList>
    </citation>
    <scope>NUCLEOTIDE SEQUENCE</scope>
    <source>
        <strain evidence="3">S2-4</strain>
    </source>
</reference>
<feature type="region of interest" description="Disordered" evidence="1">
    <location>
        <begin position="36"/>
        <end position="84"/>
    </location>
</feature>
<feature type="transmembrane region" description="Helical" evidence="2">
    <location>
        <begin position="190"/>
        <end position="208"/>
    </location>
</feature>
<feature type="compositionally biased region" description="Pro residues" evidence="1">
    <location>
        <begin position="70"/>
        <end position="80"/>
    </location>
</feature>
<feature type="transmembrane region" description="Helical" evidence="2">
    <location>
        <begin position="90"/>
        <end position="111"/>
    </location>
</feature>
<feature type="transmembrane region" description="Helical" evidence="2">
    <location>
        <begin position="338"/>
        <end position="357"/>
    </location>
</feature>
<protein>
    <recommendedName>
        <fullName evidence="5">Membrane protein DUF2157</fullName>
    </recommendedName>
</protein>
<feature type="compositionally biased region" description="Basic and acidic residues" evidence="1">
    <location>
        <begin position="52"/>
        <end position="62"/>
    </location>
</feature>
<evidence type="ECO:0000313" key="3">
    <source>
        <dbReference type="EMBL" id="MCO1660374.1"/>
    </source>
</evidence>
<feature type="transmembrane region" description="Helical" evidence="2">
    <location>
        <begin position="217"/>
        <end position="234"/>
    </location>
</feature>
<organism evidence="3 4">
    <name type="scientific">Pseudonocardia humida</name>
    <dbReference type="NCBI Taxonomy" id="2800819"/>
    <lineage>
        <taxon>Bacteria</taxon>
        <taxon>Bacillati</taxon>
        <taxon>Actinomycetota</taxon>
        <taxon>Actinomycetes</taxon>
        <taxon>Pseudonocardiales</taxon>
        <taxon>Pseudonocardiaceae</taxon>
        <taxon>Pseudonocardia</taxon>
    </lineage>
</organism>
<accession>A0ABT1AC46</accession>
<keyword evidence="2" id="KW-0812">Transmembrane</keyword>
<feature type="transmembrane region" description="Helical" evidence="2">
    <location>
        <begin position="378"/>
        <end position="398"/>
    </location>
</feature>
<evidence type="ECO:0008006" key="5">
    <source>
        <dbReference type="Google" id="ProtNLM"/>
    </source>
</evidence>
<feature type="transmembrane region" description="Helical" evidence="2">
    <location>
        <begin position="240"/>
        <end position="259"/>
    </location>
</feature>
<evidence type="ECO:0000256" key="1">
    <source>
        <dbReference type="SAM" id="MobiDB-lite"/>
    </source>
</evidence>
<keyword evidence="4" id="KW-1185">Reference proteome</keyword>
<dbReference type="RefSeq" id="WP_252445842.1">
    <property type="nucleotide sequence ID" value="NZ_JAGSOV010000082.1"/>
</dbReference>
<dbReference type="Proteomes" id="UP001165283">
    <property type="component" value="Unassembled WGS sequence"/>
</dbReference>
<name>A0ABT1AC46_9PSEU</name>